<evidence type="ECO:0000313" key="2">
    <source>
        <dbReference type="Proteomes" id="UP000288805"/>
    </source>
</evidence>
<dbReference type="AlphaFoldDB" id="A0A438HDA3"/>
<sequence>MQLKEELTLIQRGNRLISNFLHVVKALADEIVIIDHPIFDNDLTLYILNGLGPDFRETVAPIRAREKSLVFEKLHDLLVGHESYIRRLEVATQ</sequence>
<comment type="caution">
    <text evidence="1">The sequence shown here is derived from an EMBL/GenBank/DDBJ whole genome shotgun (WGS) entry which is preliminary data.</text>
</comment>
<proteinExistence type="predicted"/>
<dbReference type="PANTHER" id="PTHR47481">
    <property type="match status" value="1"/>
</dbReference>
<reference evidence="1 2" key="1">
    <citation type="journal article" date="2018" name="PLoS Genet.">
        <title>Population sequencing reveals clonal diversity and ancestral inbreeding in the grapevine cultivar Chardonnay.</title>
        <authorList>
            <person name="Roach M.J."/>
            <person name="Johnson D.L."/>
            <person name="Bohlmann J."/>
            <person name="van Vuuren H.J."/>
            <person name="Jones S.J."/>
            <person name="Pretorius I.S."/>
            <person name="Schmidt S.A."/>
            <person name="Borneman A.R."/>
        </authorList>
    </citation>
    <scope>NUCLEOTIDE SEQUENCE [LARGE SCALE GENOMIC DNA]</scope>
    <source>
        <strain evidence="2">cv. Chardonnay</strain>
        <tissue evidence="1">Leaf</tissue>
    </source>
</reference>
<accession>A0A438HDA3</accession>
<evidence type="ECO:0008006" key="3">
    <source>
        <dbReference type="Google" id="ProtNLM"/>
    </source>
</evidence>
<evidence type="ECO:0000313" key="1">
    <source>
        <dbReference type="EMBL" id="RVW82442.1"/>
    </source>
</evidence>
<dbReference type="EMBL" id="QGNW01000240">
    <property type="protein sequence ID" value="RVW82442.1"/>
    <property type="molecule type" value="Genomic_DNA"/>
</dbReference>
<gene>
    <name evidence="1" type="ORF">CK203_048990</name>
</gene>
<name>A0A438HDA3_VITVI</name>
<protein>
    <recommendedName>
        <fullName evidence="3">Retrovirus-related Pol polyprotein from transposon RE1</fullName>
    </recommendedName>
</protein>
<organism evidence="1 2">
    <name type="scientific">Vitis vinifera</name>
    <name type="common">Grape</name>
    <dbReference type="NCBI Taxonomy" id="29760"/>
    <lineage>
        <taxon>Eukaryota</taxon>
        <taxon>Viridiplantae</taxon>
        <taxon>Streptophyta</taxon>
        <taxon>Embryophyta</taxon>
        <taxon>Tracheophyta</taxon>
        <taxon>Spermatophyta</taxon>
        <taxon>Magnoliopsida</taxon>
        <taxon>eudicotyledons</taxon>
        <taxon>Gunneridae</taxon>
        <taxon>Pentapetalae</taxon>
        <taxon>rosids</taxon>
        <taxon>Vitales</taxon>
        <taxon>Vitaceae</taxon>
        <taxon>Viteae</taxon>
        <taxon>Vitis</taxon>
    </lineage>
</organism>
<dbReference type="Proteomes" id="UP000288805">
    <property type="component" value="Unassembled WGS sequence"/>
</dbReference>
<dbReference type="PANTHER" id="PTHR47481:SF9">
    <property type="entry name" value="RETROTRANSPOSON GAG DOMAIN-CONTAINING PROTEIN"/>
    <property type="match status" value="1"/>
</dbReference>